<dbReference type="GO" id="GO:0005886">
    <property type="term" value="C:plasma membrane"/>
    <property type="evidence" value="ECO:0007669"/>
    <property type="project" value="UniProtKB-SubCell"/>
</dbReference>
<dbReference type="PROSITE" id="PS50893">
    <property type="entry name" value="ABC_TRANSPORTER_2"/>
    <property type="match status" value="1"/>
</dbReference>
<proteinExistence type="predicted"/>
<dbReference type="CDD" id="cd18584">
    <property type="entry name" value="ABC_6TM_AarD_CydD"/>
    <property type="match status" value="1"/>
</dbReference>
<evidence type="ECO:0000313" key="11">
    <source>
        <dbReference type="Proteomes" id="UP000569951"/>
    </source>
</evidence>
<dbReference type="PANTHER" id="PTHR24221:SF590">
    <property type="entry name" value="COMPONENT LINKED WITH THE ASSEMBLY OF CYTOCHROME' TRANSPORT TRANSMEMBRANE ATP-BINDING PROTEIN ABC TRANSPORTER CYDD-RELATED"/>
    <property type="match status" value="1"/>
</dbReference>
<dbReference type="GO" id="GO:0016887">
    <property type="term" value="F:ATP hydrolysis activity"/>
    <property type="evidence" value="ECO:0007669"/>
    <property type="project" value="InterPro"/>
</dbReference>
<evidence type="ECO:0000256" key="2">
    <source>
        <dbReference type="ARBA" id="ARBA00022692"/>
    </source>
</evidence>
<dbReference type="CDD" id="cd03228">
    <property type="entry name" value="ABCC_MRP_Like"/>
    <property type="match status" value="1"/>
</dbReference>
<dbReference type="Gene3D" id="1.20.1560.10">
    <property type="entry name" value="ABC transporter type 1, transmembrane domain"/>
    <property type="match status" value="1"/>
</dbReference>
<dbReference type="InterPro" id="IPR027417">
    <property type="entry name" value="P-loop_NTPase"/>
</dbReference>
<evidence type="ECO:0000256" key="5">
    <source>
        <dbReference type="ARBA" id="ARBA00022989"/>
    </source>
</evidence>
<evidence type="ECO:0000256" key="1">
    <source>
        <dbReference type="ARBA" id="ARBA00004651"/>
    </source>
</evidence>
<feature type="transmembrane region" description="Helical" evidence="7">
    <location>
        <begin position="157"/>
        <end position="177"/>
    </location>
</feature>
<dbReference type="InterPro" id="IPR039421">
    <property type="entry name" value="Type_1_exporter"/>
</dbReference>
<evidence type="ECO:0000259" key="9">
    <source>
        <dbReference type="PROSITE" id="PS50929"/>
    </source>
</evidence>
<dbReference type="NCBIfam" id="TIGR02857">
    <property type="entry name" value="CydD"/>
    <property type="match status" value="1"/>
</dbReference>
<keyword evidence="6 7" id="KW-0472">Membrane</keyword>
<dbReference type="PROSITE" id="PS00211">
    <property type="entry name" value="ABC_TRANSPORTER_1"/>
    <property type="match status" value="1"/>
</dbReference>
<dbReference type="InterPro" id="IPR003439">
    <property type="entry name" value="ABC_transporter-like_ATP-bd"/>
</dbReference>
<sequence>MKRLMREAAVRPLIATTALLGLLMAAATVAQWWGFAQAVNLAFLEGQPLITLGPTLALMILAFALRALLGWAREVVGQRAAAAVKRDFRSRLAARLVQLGPAYTGGERSGELATALTEGVEKLDAFYARFVPQAALTAAIPPLIALAVFRIDWPSGLLLALTGPLIPVFMWLVGTLAEGASRAQWLALSRLGAHFVDRLQNLPLLTAYGRVPSQREEFARVGEAYRASTLKVLRVAFLSGFILELAATLSTALVAVTVGVRVLGGHLDFLPALFVLLLTPEFFAPLRQLGADHHAGMEGSAAAVRLYDVLNAPAAQSGSEAAPDPAGGVFVERLTLRYGEAAALEDLTLSFPPGSRTALVGPSGAGKSSLLAALLLFVRPQQGVLRVGSTPLDTVSPEAWRERVALVPQRPVLFAGTLAENLRISRPGADDRALWAALEAAGAAAFAKEGGGLDMRLEEGGRNLSGGQRQRVAIARAFLKDAPLLLLDEPTSQLDEAAAADLREALETLAQGRTVIEVAHRADAARAADRVVFLERGRLMAVGTHPELLARSEAYRRAWEAA</sequence>
<dbReference type="Proteomes" id="UP000569951">
    <property type="component" value="Unassembled WGS sequence"/>
</dbReference>
<dbReference type="RefSeq" id="WP_183986934.1">
    <property type="nucleotide sequence ID" value="NZ_JACHHG010000006.1"/>
</dbReference>
<evidence type="ECO:0000259" key="8">
    <source>
        <dbReference type="PROSITE" id="PS50893"/>
    </source>
</evidence>
<accession>A0A841HYK6</accession>
<feature type="transmembrane region" description="Helical" evidence="7">
    <location>
        <begin position="130"/>
        <end position="151"/>
    </location>
</feature>
<evidence type="ECO:0000256" key="3">
    <source>
        <dbReference type="ARBA" id="ARBA00022741"/>
    </source>
</evidence>
<dbReference type="GO" id="GO:0005524">
    <property type="term" value="F:ATP binding"/>
    <property type="evidence" value="ECO:0007669"/>
    <property type="project" value="UniProtKB-KW"/>
</dbReference>
<keyword evidence="11" id="KW-1185">Reference proteome</keyword>
<dbReference type="AlphaFoldDB" id="A0A841HYK6"/>
<dbReference type="GO" id="GO:0140359">
    <property type="term" value="F:ABC-type transporter activity"/>
    <property type="evidence" value="ECO:0007669"/>
    <property type="project" value="InterPro"/>
</dbReference>
<keyword evidence="5 7" id="KW-1133">Transmembrane helix</keyword>
<dbReference type="InterPro" id="IPR003593">
    <property type="entry name" value="AAA+_ATPase"/>
</dbReference>
<comment type="subcellular location">
    <subcellularLocation>
        <location evidence="1">Cell membrane</location>
        <topology evidence="1">Multi-pass membrane protein</topology>
    </subcellularLocation>
</comment>
<gene>
    <name evidence="10" type="ORF">HNR42_001911</name>
</gene>
<dbReference type="PANTHER" id="PTHR24221">
    <property type="entry name" value="ATP-BINDING CASSETTE SUB-FAMILY B"/>
    <property type="match status" value="1"/>
</dbReference>
<dbReference type="InterPro" id="IPR014216">
    <property type="entry name" value="ABC_transptr_CydD"/>
</dbReference>
<dbReference type="SUPFAM" id="SSF90123">
    <property type="entry name" value="ABC transporter transmembrane region"/>
    <property type="match status" value="1"/>
</dbReference>
<dbReference type="PROSITE" id="PS50929">
    <property type="entry name" value="ABC_TM1F"/>
    <property type="match status" value="1"/>
</dbReference>
<evidence type="ECO:0000256" key="7">
    <source>
        <dbReference type="SAM" id="Phobius"/>
    </source>
</evidence>
<dbReference type="SUPFAM" id="SSF52540">
    <property type="entry name" value="P-loop containing nucleoside triphosphate hydrolases"/>
    <property type="match status" value="1"/>
</dbReference>
<evidence type="ECO:0000313" key="10">
    <source>
        <dbReference type="EMBL" id="MBB6098477.1"/>
    </source>
</evidence>
<dbReference type="InterPro" id="IPR011527">
    <property type="entry name" value="ABC1_TM_dom"/>
</dbReference>
<evidence type="ECO:0000256" key="4">
    <source>
        <dbReference type="ARBA" id="ARBA00022840"/>
    </source>
</evidence>
<dbReference type="InterPro" id="IPR036640">
    <property type="entry name" value="ABC1_TM_sf"/>
</dbReference>
<dbReference type="InterPro" id="IPR017871">
    <property type="entry name" value="ABC_transporter-like_CS"/>
</dbReference>
<dbReference type="SMART" id="SM00382">
    <property type="entry name" value="AAA"/>
    <property type="match status" value="1"/>
</dbReference>
<name>A0A841HYK6_9DEIO</name>
<keyword evidence="3" id="KW-0547">Nucleotide-binding</keyword>
<comment type="caution">
    <text evidence="10">The sequence shown here is derived from an EMBL/GenBank/DDBJ whole genome shotgun (WGS) entry which is preliminary data.</text>
</comment>
<reference evidence="10 11" key="1">
    <citation type="submission" date="2020-08" db="EMBL/GenBank/DDBJ databases">
        <title>Genomic Encyclopedia of Type Strains, Phase IV (KMG-IV): sequencing the most valuable type-strain genomes for metagenomic binning, comparative biology and taxonomic classification.</title>
        <authorList>
            <person name="Goeker M."/>
        </authorList>
    </citation>
    <scope>NUCLEOTIDE SEQUENCE [LARGE SCALE GENOMIC DNA]</scope>
    <source>
        <strain evidence="10 11">DSM 21458</strain>
    </source>
</reference>
<dbReference type="EMBL" id="JACHHG010000006">
    <property type="protein sequence ID" value="MBB6098477.1"/>
    <property type="molecule type" value="Genomic_DNA"/>
</dbReference>
<dbReference type="Gene3D" id="3.40.50.300">
    <property type="entry name" value="P-loop containing nucleotide triphosphate hydrolases"/>
    <property type="match status" value="1"/>
</dbReference>
<organism evidence="10 11">
    <name type="scientific">Deinobacterium chartae</name>
    <dbReference type="NCBI Taxonomy" id="521158"/>
    <lineage>
        <taxon>Bacteria</taxon>
        <taxon>Thermotogati</taxon>
        <taxon>Deinococcota</taxon>
        <taxon>Deinococci</taxon>
        <taxon>Deinococcales</taxon>
        <taxon>Deinococcaceae</taxon>
        <taxon>Deinobacterium</taxon>
    </lineage>
</organism>
<evidence type="ECO:0000256" key="6">
    <source>
        <dbReference type="ARBA" id="ARBA00023136"/>
    </source>
</evidence>
<protein>
    <submittedName>
        <fullName evidence="10">Thiol reductant ABC exporter CydD subunit</fullName>
    </submittedName>
</protein>
<keyword evidence="4" id="KW-0067">ATP-binding</keyword>
<feature type="domain" description="ABC transmembrane type-1" evidence="9">
    <location>
        <begin position="18"/>
        <end position="290"/>
    </location>
</feature>
<feature type="domain" description="ABC transporter" evidence="8">
    <location>
        <begin position="329"/>
        <end position="561"/>
    </location>
</feature>
<dbReference type="Pfam" id="PF00005">
    <property type="entry name" value="ABC_tran"/>
    <property type="match status" value="1"/>
</dbReference>
<dbReference type="Pfam" id="PF00664">
    <property type="entry name" value="ABC_membrane"/>
    <property type="match status" value="1"/>
</dbReference>
<feature type="transmembrane region" description="Helical" evidence="7">
    <location>
        <begin position="235"/>
        <end position="263"/>
    </location>
</feature>
<feature type="transmembrane region" description="Helical" evidence="7">
    <location>
        <begin position="48"/>
        <end position="69"/>
    </location>
</feature>
<dbReference type="GO" id="GO:0042883">
    <property type="term" value="P:cysteine transport"/>
    <property type="evidence" value="ECO:0007669"/>
    <property type="project" value="InterPro"/>
</dbReference>
<keyword evidence="2 7" id="KW-0812">Transmembrane</keyword>